<dbReference type="EC" id="3.5.4.19" evidence="3"/>
<evidence type="ECO:0000256" key="3">
    <source>
        <dbReference type="ARBA" id="ARBA00012721"/>
    </source>
</evidence>
<organism evidence="16">
    <name type="scientific">freshwater metagenome</name>
    <dbReference type="NCBI Taxonomy" id="449393"/>
    <lineage>
        <taxon>unclassified sequences</taxon>
        <taxon>metagenomes</taxon>
        <taxon>ecological metagenomes</taxon>
    </lineage>
</organism>
<dbReference type="Gene3D" id="3.10.20.810">
    <property type="entry name" value="Phosphoribosyl-AMP cyclohydrolase"/>
    <property type="match status" value="1"/>
</dbReference>
<evidence type="ECO:0000256" key="5">
    <source>
        <dbReference type="ARBA" id="ARBA00022490"/>
    </source>
</evidence>
<protein>
    <recommendedName>
        <fullName evidence="4">Histidine biosynthesis bifunctional protein HisIE</fullName>
        <ecNumber evidence="3">3.5.4.19</ecNumber>
    </recommendedName>
</protein>
<dbReference type="UniPathway" id="UPA00031">
    <property type="reaction ID" value="UER00008"/>
</dbReference>
<evidence type="ECO:0000256" key="7">
    <source>
        <dbReference type="ARBA" id="ARBA00022723"/>
    </source>
</evidence>
<evidence type="ECO:0000256" key="6">
    <source>
        <dbReference type="ARBA" id="ARBA00022605"/>
    </source>
</evidence>
<dbReference type="PANTHER" id="PTHR42945:SF11">
    <property type="entry name" value="PHOSPHORIBOSYL-AMP CYCLOHYDROLASE"/>
    <property type="match status" value="1"/>
</dbReference>
<keyword evidence="8" id="KW-0378">Hydrolase</keyword>
<keyword evidence="5" id="KW-0963">Cytoplasm</keyword>
<evidence type="ECO:0000313" key="16">
    <source>
        <dbReference type="EMBL" id="CAB4917091.1"/>
    </source>
</evidence>
<evidence type="ECO:0000256" key="1">
    <source>
        <dbReference type="ARBA" id="ARBA00000024"/>
    </source>
</evidence>
<dbReference type="GO" id="GO:0046872">
    <property type="term" value="F:metal ion binding"/>
    <property type="evidence" value="ECO:0007669"/>
    <property type="project" value="UniProtKB-KW"/>
</dbReference>
<evidence type="ECO:0000256" key="11">
    <source>
        <dbReference type="ARBA" id="ARBA00023102"/>
    </source>
</evidence>
<dbReference type="PANTHER" id="PTHR42945">
    <property type="entry name" value="HISTIDINE BIOSYNTHESIS BIFUNCTIONAL PROTEIN"/>
    <property type="match status" value="1"/>
</dbReference>
<dbReference type="AlphaFoldDB" id="A0A6J7H7Y5"/>
<keyword evidence="10" id="KW-0460">Magnesium</keyword>
<evidence type="ECO:0000256" key="2">
    <source>
        <dbReference type="ARBA" id="ARBA00005169"/>
    </source>
</evidence>
<dbReference type="GO" id="GO:0000105">
    <property type="term" value="P:L-histidine biosynthetic process"/>
    <property type="evidence" value="ECO:0007669"/>
    <property type="project" value="UniProtKB-UniPathway"/>
</dbReference>
<reference evidence="16" key="1">
    <citation type="submission" date="2020-05" db="EMBL/GenBank/DDBJ databases">
        <authorList>
            <person name="Chiriac C."/>
            <person name="Salcher M."/>
            <person name="Ghai R."/>
            <person name="Kavagutti S V."/>
        </authorList>
    </citation>
    <scope>NUCLEOTIDE SEQUENCE</scope>
</reference>
<evidence type="ECO:0000256" key="8">
    <source>
        <dbReference type="ARBA" id="ARBA00022801"/>
    </source>
</evidence>
<dbReference type="NCBIfam" id="NF000768">
    <property type="entry name" value="PRK00051.1"/>
    <property type="match status" value="1"/>
</dbReference>
<dbReference type="Pfam" id="PF01502">
    <property type="entry name" value="PRA-CH"/>
    <property type="match status" value="1"/>
</dbReference>
<dbReference type="SUPFAM" id="SSF141734">
    <property type="entry name" value="HisI-like"/>
    <property type="match status" value="1"/>
</dbReference>
<keyword evidence="6" id="KW-0028">Amino-acid biosynthesis</keyword>
<evidence type="ECO:0000313" key="17">
    <source>
        <dbReference type="EMBL" id="CAB5052700.1"/>
    </source>
</evidence>
<dbReference type="GO" id="GO:0004636">
    <property type="term" value="F:phosphoribosyl-ATP diphosphatase activity"/>
    <property type="evidence" value="ECO:0007669"/>
    <property type="project" value="UniProtKB-ARBA"/>
</dbReference>
<evidence type="ECO:0000259" key="12">
    <source>
        <dbReference type="Pfam" id="PF01502"/>
    </source>
</evidence>
<dbReference type="EMBL" id="CAEZZC010000015">
    <property type="protein sequence ID" value="CAB4755190.1"/>
    <property type="molecule type" value="Genomic_DNA"/>
</dbReference>
<dbReference type="HAMAP" id="MF_01021">
    <property type="entry name" value="HisI"/>
    <property type="match status" value="1"/>
</dbReference>
<dbReference type="EMBL" id="CAFBQL010000001">
    <property type="protein sequence ID" value="CAB5052700.1"/>
    <property type="molecule type" value="Genomic_DNA"/>
</dbReference>
<dbReference type="FunFam" id="3.10.20.810:FF:000001">
    <property type="entry name" value="Histidine biosynthesis bifunctional protein HisIE"/>
    <property type="match status" value="1"/>
</dbReference>
<evidence type="ECO:0000313" key="15">
    <source>
        <dbReference type="EMBL" id="CAB4861832.1"/>
    </source>
</evidence>
<dbReference type="InterPro" id="IPR026660">
    <property type="entry name" value="PRA-CH"/>
</dbReference>
<dbReference type="EMBL" id="CAFBMV010000002">
    <property type="protein sequence ID" value="CAB4917091.1"/>
    <property type="molecule type" value="Genomic_DNA"/>
</dbReference>
<evidence type="ECO:0000313" key="13">
    <source>
        <dbReference type="EMBL" id="CAB4667392.1"/>
    </source>
</evidence>
<name>A0A6J7H7Y5_9ZZZZ</name>
<sequence>MGELSSEVRALLKSDGELIATIAQDIHTKEILMLAWSTSDSLAQTIATGRATYWSRSRNEIWVKGETSGNLQFVKTIFVDCDGDALVFTVDQIGVACHTGEKTCFHREILLTGIEEK</sequence>
<gene>
    <name evidence="13" type="ORF">UFOPK2289_00917</name>
    <name evidence="14" type="ORF">UFOPK2822_01075</name>
    <name evidence="15" type="ORF">UFOPK3346_00515</name>
    <name evidence="16" type="ORF">UFOPK3670_00431</name>
    <name evidence="17" type="ORF">UFOPK4308_00191</name>
</gene>
<evidence type="ECO:0000313" key="14">
    <source>
        <dbReference type="EMBL" id="CAB4755190.1"/>
    </source>
</evidence>
<dbReference type="EMBL" id="CAFBLE010000003">
    <property type="protein sequence ID" value="CAB4861832.1"/>
    <property type="molecule type" value="Genomic_DNA"/>
</dbReference>
<dbReference type="EMBL" id="CAEZWT010000024">
    <property type="protein sequence ID" value="CAB4667392.1"/>
    <property type="molecule type" value="Genomic_DNA"/>
</dbReference>
<keyword evidence="7" id="KW-0479">Metal-binding</keyword>
<dbReference type="InterPro" id="IPR002496">
    <property type="entry name" value="PRib_AMP_CycHydrolase_dom"/>
</dbReference>
<feature type="domain" description="Phosphoribosyl-AMP cyclohydrolase" evidence="12">
    <location>
        <begin position="33"/>
        <end position="106"/>
    </location>
</feature>
<dbReference type="GO" id="GO:0004635">
    <property type="term" value="F:phosphoribosyl-AMP cyclohydrolase activity"/>
    <property type="evidence" value="ECO:0007669"/>
    <property type="project" value="UniProtKB-EC"/>
</dbReference>
<comment type="catalytic activity">
    <reaction evidence="1">
        <text>1-(5-phospho-beta-D-ribosyl)-5'-AMP + H2O = 1-(5-phospho-beta-D-ribosyl)-5-[(5-phospho-beta-D-ribosylamino)methylideneamino]imidazole-4-carboxamide</text>
        <dbReference type="Rhea" id="RHEA:20049"/>
        <dbReference type="ChEBI" id="CHEBI:15377"/>
        <dbReference type="ChEBI" id="CHEBI:58435"/>
        <dbReference type="ChEBI" id="CHEBI:59457"/>
        <dbReference type="EC" id="3.5.4.19"/>
    </reaction>
</comment>
<evidence type="ECO:0000256" key="9">
    <source>
        <dbReference type="ARBA" id="ARBA00022833"/>
    </source>
</evidence>
<keyword evidence="9" id="KW-0862">Zinc</keyword>
<keyword evidence="11" id="KW-0368">Histidine biosynthesis</keyword>
<evidence type="ECO:0000256" key="10">
    <source>
        <dbReference type="ARBA" id="ARBA00022842"/>
    </source>
</evidence>
<dbReference type="InterPro" id="IPR038019">
    <property type="entry name" value="PRib_AMP_CycHydrolase_sf"/>
</dbReference>
<comment type="pathway">
    <text evidence="2">Amino-acid biosynthesis; L-histidine biosynthesis; L-histidine from 5-phospho-alpha-D-ribose 1-diphosphate: step 3/9.</text>
</comment>
<proteinExistence type="inferred from homology"/>
<evidence type="ECO:0000256" key="4">
    <source>
        <dbReference type="ARBA" id="ARBA00017720"/>
    </source>
</evidence>
<accession>A0A6J7H7Y5</accession>